<evidence type="ECO:0000313" key="12">
    <source>
        <dbReference type="EMBL" id="GGG06641.1"/>
    </source>
</evidence>
<dbReference type="EMBL" id="BMJS01000044">
    <property type="protein sequence ID" value="GGG06641.1"/>
    <property type="molecule type" value="Genomic_DNA"/>
</dbReference>
<evidence type="ECO:0000256" key="7">
    <source>
        <dbReference type="ARBA" id="ARBA00023136"/>
    </source>
</evidence>
<evidence type="ECO:0000256" key="11">
    <source>
        <dbReference type="PIRNR" id="PIRNR002869"/>
    </source>
</evidence>
<comment type="caution">
    <text evidence="12">The sequence shown here is derived from an EMBL/GenBank/DDBJ whole genome shotgun (WGS) entry which is preliminary data.</text>
</comment>
<dbReference type="AlphaFoldDB" id="A0A8J2Z6V0"/>
<dbReference type="CDD" id="cd13123">
    <property type="entry name" value="MATE_MurJ_like"/>
    <property type="match status" value="1"/>
</dbReference>
<evidence type="ECO:0000256" key="6">
    <source>
        <dbReference type="ARBA" id="ARBA00022989"/>
    </source>
</evidence>
<comment type="pathway">
    <text evidence="10">Cell wall biogenesis; peptidoglycan biosynthesis.</text>
</comment>
<dbReference type="PANTHER" id="PTHR47019">
    <property type="entry name" value="LIPID II FLIPPASE MURJ"/>
    <property type="match status" value="1"/>
</dbReference>
<feature type="transmembrane region" description="Helical" evidence="10">
    <location>
        <begin position="282"/>
        <end position="308"/>
    </location>
</feature>
<keyword evidence="2 10" id="KW-1003">Cell membrane</keyword>
<dbReference type="InterPro" id="IPR004268">
    <property type="entry name" value="MurJ"/>
</dbReference>
<keyword evidence="10 11" id="KW-0813">Transport</keyword>
<feature type="transmembrane region" description="Helical" evidence="10">
    <location>
        <begin position="244"/>
        <end position="262"/>
    </location>
</feature>
<gene>
    <name evidence="12" type="primary">mviN</name>
    <name evidence="10" type="synonym">murJ</name>
    <name evidence="12" type="ORF">GCM10010995_25220</name>
</gene>
<feature type="transmembrane region" description="Helical" evidence="10">
    <location>
        <begin position="134"/>
        <end position="153"/>
    </location>
</feature>
<evidence type="ECO:0000256" key="5">
    <source>
        <dbReference type="ARBA" id="ARBA00022984"/>
    </source>
</evidence>
<dbReference type="GO" id="GO:0005886">
    <property type="term" value="C:plasma membrane"/>
    <property type="evidence" value="ECO:0007669"/>
    <property type="project" value="UniProtKB-SubCell"/>
</dbReference>
<dbReference type="PIRSF" id="PIRSF002869">
    <property type="entry name" value="MviN"/>
    <property type="match status" value="1"/>
</dbReference>
<protein>
    <recommendedName>
        <fullName evidence="10">Probable lipid II flippase MurJ</fullName>
    </recommendedName>
</protein>
<evidence type="ECO:0000256" key="9">
    <source>
        <dbReference type="ARBA" id="ARBA00061532"/>
    </source>
</evidence>
<keyword evidence="4 10" id="KW-0133">Cell shape</keyword>
<keyword evidence="6 10" id="KW-1133">Transmembrane helix</keyword>
<dbReference type="Pfam" id="PF03023">
    <property type="entry name" value="MurJ"/>
    <property type="match status" value="1"/>
</dbReference>
<dbReference type="NCBIfam" id="TIGR01695">
    <property type="entry name" value="murJ_mviN"/>
    <property type="match status" value="1"/>
</dbReference>
<dbReference type="GO" id="GO:0015648">
    <property type="term" value="F:lipid-linked peptidoglycan transporter activity"/>
    <property type="evidence" value="ECO:0007669"/>
    <property type="project" value="UniProtKB-UniRule"/>
</dbReference>
<feature type="transmembrane region" description="Helical" evidence="10">
    <location>
        <begin position="413"/>
        <end position="435"/>
    </location>
</feature>
<evidence type="ECO:0000256" key="2">
    <source>
        <dbReference type="ARBA" id="ARBA00022475"/>
    </source>
</evidence>
<feature type="transmembrane region" description="Helical" evidence="10">
    <location>
        <begin position="352"/>
        <end position="373"/>
    </location>
</feature>
<comment type="similarity">
    <text evidence="9 10 11">Belongs to the MurJ/MviN family.</text>
</comment>
<keyword evidence="10 11" id="KW-0961">Cell wall biogenesis/degradation</keyword>
<dbReference type="HAMAP" id="MF_02078">
    <property type="entry name" value="MurJ_MviN"/>
    <property type="match status" value="1"/>
</dbReference>
<dbReference type="PRINTS" id="PR01806">
    <property type="entry name" value="VIRFACTRMVIN"/>
</dbReference>
<dbReference type="Proteomes" id="UP000636949">
    <property type="component" value="Unassembled WGS sequence"/>
</dbReference>
<accession>A0A8J2Z6V0</accession>
<keyword evidence="10" id="KW-0997">Cell inner membrane</keyword>
<reference evidence="12" key="2">
    <citation type="submission" date="2020-09" db="EMBL/GenBank/DDBJ databases">
        <authorList>
            <person name="Sun Q."/>
            <person name="Zhou Y."/>
        </authorList>
    </citation>
    <scope>NUCLEOTIDE SEQUENCE</scope>
    <source>
        <strain evidence="12">CGMCC 1.15758</strain>
    </source>
</reference>
<keyword evidence="7 10" id="KW-0472">Membrane</keyword>
<evidence type="ECO:0000313" key="13">
    <source>
        <dbReference type="Proteomes" id="UP000636949"/>
    </source>
</evidence>
<dbReference type="GO" id="GO:0034204">
    <property type="term" value="P:lipid translocation"/>
    <property type="evidence" value="ECO:0007669"/>
    <property type="project" value="TreeGrafter"/>
</dbReference>
<comment type="subcellular location">
    <subcellularLocation>
        <location evidence="10">Cell inner membrane</location>
        <topology evidence="10">Multi-pass membrane protein</topology>
    </subcellularLocation>
    <subcellularLocation>
        <location evidence="1">Cell membrane</location>
        <topology evidence="1">Multi-pass membrane protein</topology>
    </subcellularLocation>
</comment>
<feature type="transmembrane region" description="Helical" evidence="10">
    <location>
        <begin position="54"/>
        <end position="82"/>
    </location>
</feature>
<feature type="transmembrane region" description="Helical" evidence="10">
    <location>
        <begin position="320"/>
        <end position="340"/>
    </location>
</feature>
<evidence type="ECO:0000256" key="3">
    <source>
        <dbReference type="ARBA" id="ARBA00022692"/>
    </source>
</evidence>
<dbReference type="PANTHER" id="PTHR47019:SF1">
    <property type="entry name" value="LIPID II FLIPPASE MURJ"/>
    <property type="match status" value="1"/>
</dbReference>
<organism evidence="12 13">
    <name type="scientific">Cysteiniphilum litorale</name>
    <dbReference type="NCBI Taxonomy" id="2056700"/>
    <lineage>
        <taxon>Bacteria</taxon>
        <taxon>Pseudomonadati</taxon>
        <taxon>Pseudomonadota</taxon>
        <taxon>Gammaproteobacteria</taxon>
        <taxon>Thiotrichales</taxon>
        <taxon>Fastidiosibacteraceae</taxon>
        <taxon>Cysteiniphilum</taxon>
    </lineage>
</organism>
<keyword evidence="5 10" id="KW-0573">Peptidoglycan synthesis</keyword>
<keyword evidence="3 10" id="KW-0812">Transmembrane</keyword>
<evidence type="ECO:0000256" key="8">
    <source>
        <dbReference type="ARBA" id="ARBA00060041"/>
    </source>
</evidence>
<dbReference type="UniPathway" id="UPA00219"/>
<feature type="transmembrane region" description="Helical" evidence="10">
    <location>
        <begin position="379"/>
        <end position="401"/>
    </location>
</feature>
<proteinExistence type="inferred from homology"/>
<dbReference type="GO" id="GO:0009252">
    <property type="term" value="P:peptidoglycan biosynthetic process"/>
    <property type="evidence" value="ECO:0007669"/>
    <property type="project" value="UniProtKB-UniRule"/>
</dbReference>
<reference evidence="12" key="1">
    <citation type="journal article" date="2014" name="Int. J. Syst. Evol. Microbiol.">
        <title>Complete genome sequence of Corynebacterium casei LMG S-19264T (=DSM 44701T), isolated from a smear-ripened cheese.</title>
        <authorList>
            <consortium name="US DOE Joint Genome Institute (JGI-PGF)"/>
            <person name="Walter F."/>
            <person name="Albersmeier A."/>
            <person name="Kalinowski J."/>
            <person name="Ruckert C."/>
        </authorList>
    </citation>
    <scope>NUCLEOTIDE SEQUENCE</scope>
    <source>
        <strain evidence="12">CGMCC 1.15758</strain>
    </source>
</reference>
<dbReference type="InterPro" id="IPR051050">
    <property type="entry name" value="Lipid_II_flippase_MurJ/MviN"/>
</dbReference>
<dbReference type="GO" id="GO:0008360">
    <property type="term" value="P:regulation of cell shape"/>
    <property type="evidence" value="ECO:0007669"/>
    <property type="project" value="UniProtKB-UniRule"/>
</dbReference>
<dbReference type="GO" id="GO:0071555">
    <property type="term" value="P:cell wall organization"/>
    <property type="evidence" value="ECO:0007669"/>
    <property type="project" value="UniProtKB-UniRule"/>
</dbReference>
<sequence length="484" mass="53956">MLFAKYFGATATMEAFLVAFRVPNFMRRLFVEGSLTQVLVPSLSKQSSHKRLNYLFSTLLNIIALTSFLISLTGIIFASIWVMVFAPGFYHDQTQFVLAKELLQIMFPYVFFISISALFSALLNRYEHFNIPALMPCILNVCMIGFILSASYFKAPIYAVAWSVFIAGFIQSVILFICVQRLNVKLTLSLRKPSYHLKRILKSLLPGILGASVVQISLLLDTIFASFLAVGSLSWLYYPDRLNQFPLGIFGIAIATAILPKLSNIKTSAHDFSQIVNWGMKLSLIITIPAAFAMSVLSAPILITLFQYGKFSAFDVIQSQRALICFAIGLIAFVLIKVFISALYAKGHTKEALKIGVICIICNILSNILLILILKTHHLGYLALSISTTVTAAINALLLYIALKRITHVHLDLATFTLIVRAIIAASIMFLVLYYLKQDIGYWLALSFKTRVLHLSMIIGVGIFSYFACLFLVGVRLKHIKLSV</sequence>
<evidence type="ECO:0000256" key="4">
    <source>
        <dbReference type="ARBA" id="ARBA00022960"/>
    </source>
</evidence>
<evidence type="ECO:0000256" key="1">
    <source>
        <dbReference type="ARBA" id="ARBA00004651"/>
    </source>
</evidence>
<comment type="function">
    <text evidence="8 10 11">Involved in peptidoglycan biosynthesis. Transports lipid-linked peptidoglycan precursors from the inner to the outer leaflet of the cytoplasmic membrane.</text>
</comment>
<keyword evidence="13" id="KW-1185">Reference proteome</keyword>
<feature type="transmembrane region" description="Helical" evidence="10">
    <location>
        <begin position="205"/>
        <end position="238"/>
    </location>
</feature>
<name>A0A8J2Z6V0_9GAMM</name>
<evidence type="ECO:0000256" key="10">
    <source>
        <dbReference type="HAMAP-Rule" id="MF_02078"/>
    </source>
</evidence>
<feature type="transmembrane region" description="Helical" evidence="10">
    <location>
        <begin position="102"/>
        <end position="122"/>
    </location>
</feature>
<feature type="transmembrane region" description="Helical" evidence="10">
    <location>
        <begin position="159"/>
        <end position="184"/>
    </location>
</feature>
<feature type="transmembrane region" description="Helical" evidence="10">
    <location>
        <begin position="455"/>
        <end position="475"/>
    </location>
</feature>